<accession>A0A150TW98</accession>
<sequence length="184" mass="21409">MLAVCRKHDLLHPTYYLEDDGTPVPFESEEVGKVIDSLREKVASEELRGEILRIGGYGLVCVDEGRTVVQKDLLTIDSIRLFEHNISVRAPINCWTPLSMDRDYAFHWQVKLARLNEARLERCLNDIYQSLGNSVEPDVDEVDAEQPVWMKGFRLYWNPEILRREYRKAPPAEPFDLDEYLISK</sequence>
<proteinExistence type="predicted"/>
<reference evidence="1 2" key="1">
    <citation type="submission" date="2014-02" db="EMBL/GenBank/DDBJ databases">
        <title>The small core and large imbalanced accessory genome model reveals a collaborative survival strategy of Sorangium cellulosum strains in nature.</title>
        <authorList>
            <person name="Han K."/>
            <person name="Peng R."/>
            <person name="Blom J."/>
            <person name="Li Y.-Z."/>
        </authorList>
    </citation>
    <scope>NUCLEOTIDE SEQUENCE [LARGE SCALE GENOMIC DNA]</scope>
    <source>
        <strain evidence="1 2">So0007-03</strain>
    </source>
</reference>
<gene>
    <name evidence="1" type="ORF">BE21_01830</name>
</gene>
<comment type="caution">
    <text evidence="1">The sequence shown here is derived from an EMBL/GenBank/DDBJ whole genome shotgun (WGS) entry which is preliminary data.</text>
</comment>
<dbReference type="EMBL" id="JEME01000830">
    <property type="protein sequence ID" value="KYG08924.1"/>
    <property type="molecule type" value="Genomic_DNA"/>
</dbReference>
<evidence type="ECO:0000313" key="2">
    <source>
        <dbReference type="Proteomes" id="UP000075502"/>
    </source>
</evidence>
<organism evidence="1 2">
    <name type="scientific">Sorangium cellulosum</name>
    <name type="common">Polyangium cellulosum</name>
    <dbReference type="NCBI Taxonomy" id="56"/>
    <lineage>
        <taxon>Bacteria</taxon>
        <taxon>Pseudomonadati</taxon>
        <taxon>Myxococcota</taxon>
        <taxon>Polyangia</taxon>
        <taxon>Polyangiales</taxon>
        <taxon>Polyangiaceae</taxon>
        <taxon>Sorangium</taxon>
    </lineage>
</organism>
<dbReference type="Proteomes" id="UP000075502">
    <property type="component" value="Unassembled WGS sequence"/>
</dbReference>
<dbReference type="AlphaFoldDB" id="A0A150TW98"/>
<protein>
    <submittedName>
        <fullName evidence="1">Uncharacterized protein</fullName>
    </submittedName>
</protein>
<name>A0A150TW98_SORCE</name>
<evidence type="ECO:0000313" key="1">
    <source>
        <dbReference type="EMBL" id="KYG08924.1"/>
    </source>
</evidence>